<comment type="similarity">
    <text evidence="2">Belongs to the IncFII RepA family.</text>
</comment>
<accession>A0A4D6XJ36</accession>
<sequence>MPRKNYIYNPKPVFNPPKNEKKRSAFVCYAMKKASEIDVARNNLNYTLLPIDPKTGNILLRFRRLNEHRACAMRAIVLAMLYYYNVNSKLVEASIEKLADECGLSTFSNSGNKSITRASRLINEFLEPMGFIKCRRIKRRSISNYIPKKIYLTPMFFMLCNISQSKIDDFLSKQVKYSEKSKIQERKIFISFSDREVISKLDEKSARKKILNALIRYYTARELTKIGPKGLKKKIDIEYTNLCKLHKKK</sequence>
<dbReference type="GO" id="GO:0006260">
    <property type="term" value="P:DNA replication"/>
    <property type="evidence" value="ECO:0007669"/>
    <property type="project" value="UniProtKB-KW"/>
</dbReference>
<name>A0A4D6XJ36_9GAMM</name>
<dbReference type="InterPro" id="IPR003446">
    <property type="entry name" value="Plasmid_replication_init_RepA"/>
</dbReference>
<dbReference type="GO" id="GO:0006276">
    <property type="term" value="P:plasmid maintenance"/>
    <property type="evidence" value="ECO:0007669"/>
    <property type="project" value="UniProtKB-KW"/>
</dbReference>
<comment type="function">
    <text evidence="1">This protein is essential for plasmid replication; it is involved in copy control functions.</text>
</comment>
<dbReference type="OrthoDB" id="6497710at2"/>
<reference evidence="5 6" key="2">
    <citation type="submission" date="2019-05" db="EMBL/GenBank/DDBJ databases">
        <title>Genome evolution of the obligate endosymbiont Buchnera aphidicola.</title>
        <authorList>
            <person name="Moran N.A."/>
        </authorList>
    </citation>
    <scope>NUCLEOTIDE SEQUENCE [LARGE SCALE GENOMIC DNA]</scope>
    <source>
        <strain evidence="5 6">Aar</strain>
        <plasmid evidence="6">pleu</plasmid>
    </source>
</reference>
<gene>
    <name evidence="5" type="ORF">D9V59_03080</name>
</gene>
<evidence type="ECO:0000313" key="5">
    <source>
        <dbReference type="EMBL" id="QCI16273.1"/>
    </source>
</evidence>
<dbReference type="Proteomes" id="UP000298654">
    <property type="component" value="Plasmid pLeu"/>
</dbReference>
<dbReference type="RefSeq" id="WP_158365020.1">
    <property type="nucleotide sequence ID" value="NZ_CP034901.1"/>
</dbReference>
<dbReference type="EMBL" id="CP034901">
    <property type="protein sequence ID" value="QCI16273.1"/>
    <property type="molecule type" value="Genomic_DNA"/>
</dbReference>
<evidence type="ECO:0000256" key="1">
    <source>
        <dbReference type="ARBA" id="ARBA00002740"/>
    </source>
</evidence>
<keyword evidence="3" id="KW-0615">Plasmid copy control</keyword>
<reference evidence="5 6" key="1">
    <citation type="submission" date="2018-12" db="EMBL/GenBank/DDBJ databases">
        <authorList>
            <person name="Chong R.A."/>
        </authorList>
    </citation>
    <scope>NUCLEOTIDE SEQUENCE [LARGE SCALE GENOMIC DNA]</scope>
    <source>
        <strain evidence="5 6">Aar</strain>
        <plasmid evidence="6">pleu</plasmid>
    </source>
</reference>
<evidence type="ECO:0000313" key="6">
    <source>
        <dbReference type="Proteomes" id="UP000298654"/>
    </source>
</evidence>
<evidence type="ECO:0000256" key="3">
    <source>
        <dbReference type="ARBA" id="ARBA00022689"/>
    </source>
</evidence>
<keyword evidence="5" id="KW-0614">Plasmid</keyword>
<keyword evidence="4" id="KW-0235">DNA replication</keyword>
<dbReference type="AlphaFoldDB" id="A0A4D6XJ36"/>
<organism evidence="5 6">
    <name type="scientific">Buchnera aphidicola</name>
    <name type="common">Artemisaphis artemisicola</name>
    <dbReference type="NCBI Taxonomy" id="1241836"/>
    <lineage>
        <taxon>Bacteria</taxon>
        <taxon>Pseudomonadati</taxon>
        <taxon>Pseudomonadota</taxon>
        <taxon>Gammaproteobacteria</taxon>
        <taxon>Enterobacterales</taxon>
        <taxon>Erwiniaceae</taxon>
        <taxon>Buchnera</taxon>
    </lineage>
</organism>
<dbReference type="NCBIfam" id="NF040977">
    <property type="entry name" value="RepA_IncFII_LM"/>
    <property type="match status" value="1"/>
</dbReference>
<dbReference type="Pfam" id="PF02387">
    <property type="entry name" value="IncFII_repA"/>
    <property type="match status" value="1"/>
</dbReference>
<evidence type="ECO:0000256" key="2">
    <source>
        <dbReference type="ARBA" id="ARBA00008256"/>
    </source>
</evidence>
<geneLocation type="plasmid" evidence="5">
    <name>pLeu</name>
</geneLocation>
<protein>
    <submittedName>
        <fullName evidence="5">Replication protein RepA</fullName>
    </submittedName>
</protein>
<proteinExistence type="inferred from homology"/>
<evidence type="ECO:0000256" key="4">
    <source>
        <dbReference type="ARBA" id="ARBA00022705"/>
    </source>
</evidence>